<accession>A0A4U0Z512</accession>
<keyword evidence="1" id="KW-0472">Membrane</keyword>
<evidence type="ECO:0000256" key="1">
    <source>
        <dbReference type="SAM" id="Phobius"/>
    </source>
</evidence>
<name>A0A4U0Z512_9ALTE</name>
<dbReference type="Gene3D" id="1.10.760.10">
    <property type="entry name" value="Cytochrome c-like domain"/>
    <property type="match status" value="1"/>
</dbReference>
<dbReference type="SUPFAM" id="SSF49464">
    <property type="entry name" value="Carboxypeptidase regulatory domain-like"/>
    <property type="match status" value="1"/>
</dbReference>
<keyword evidence="1" id="KW-1133">Transmembrane helix</keyword>
<dbReference type="GO" id="GO:0020037">
    <property type="term" value="F:heme binding"/>
    <property type="evidence" value="ECO:0007669"/>
    <property type="project" value="InterPro"/>
</dbReference>
<dbReference type="PANTHER" id="PTHR40274">
    <property type="entry name" value="VIRGINIAMYCIN B LYASE"/>
    <property type="match status" value="1"/>
</dbReference>
<dbReference type="EMBL" id="SWCO01000012">
    <property type="protein sequence ID" value="TKB00729.1"/>
    <property type="molecule type" value="Genomic_DNA"/>
</dbReference>
<dbReference type="OrthoDB" id="9812926at2"/>
<dbReference type="Proteomes" id="UP000305471">
    <property type="component" value="Unassembled WGS sequence"/>
</dbReference>
<keyword evidence="1" id="KW-0812">Transmembrane</keyword>
<reference evidence="2 3" key="1">
    <citation type="submission" date="2019-04" db="EMBL/GenBank/DDBJ databases">
        <title>Alteromonas portus sp. nov., an alginate lyase-excreting marine bacterium.</title>
        <authorList>
            <person name="Huang H."/>
            <person name="Mo K."/>
            <person name="Bao S."/>
        </authorList>
    </citation>
    <scope>NUCLEOTIDE SEQUENCE [LARGE SCALE GENOMIC DNA]</scope>
    <source>
        <strain evidence="2 3">HB161718</strain>
    </source>
</reference>
<dbReference type="SUPFAM" id="SSF63829">
    <property type="entry name" value="Calcium-dependent phosphotriesterase"/>
    <property type="match status" value="1"/>
</dbReference>
<dbReference type="AlphaFoldDB" id="A0A4U0Z512"/>
<feature type="transmembrane region" description="Helical" evidence="1">
    <location>
        <begin position="20"/>
        <end position="40"/>
    </location>
</feature>
<dbReference type="PANTHER" id="PTHR40274:SF3">
    <property type="entry name" value="VIRGINIAMYCIN B LYASE"/>
    <property type="match status" value="1"/>
</dbReference>
<dbReference type="InterPro" id="IPR036909">
    <property type="entry name" value="Cyt_c-like_dom_sf"/>
</dbReference>
<proteinExistence type="predicted"/>
<dbReference type="InterPro" id="IPR008969">
    <property type="entry name" value="CarboxyPept-like_regulatory"/>
</dbReference>
<dbReference type="Gene3D" id="2.130.10.10">
    <property type="entry name" value="YVTN repeat-like/Quinoprotein amine dehydrogenase"/>
    <property type="match status" value="2"/>
</dbReference>
<keyword evidence="3" id="KW-1185">Reference proteome</keyword>
<dbReference type="InterPro" id="IPR051344">
    <property type="entry name" value="Vgb"/>
</dbReference>
<comment type="caution">
    <text evidence="2">The sequence shown here is derived from an EMBL/GenBank/DDBJ whole genome shotgun (WGS) entry which is preliminary data.</text>
</comment>
<sequence>MDCKINHTKNVSCFYSHKNLLLAALIITYTNLVSFSSYAAEISGRVMTEGQQVIAGAIVSLWNEERTQKLSTYTDHTGYFKLQTDFVGKTTLRGRSPYYRDNNLPLELNENTVAEQLIILEKMESAQEVSDSLPASAHVTKLKLDDEETRGAVISQCNYCHQLGNSITRVPRNKDAWSMSIKRMEGYGAFITEEEHHKIKDLLFDGFDGSPVEVIQTLDYSPELAQATIHEWLVATPMSFLHDTIVGENGNLYGIDEGSDTIYELDRVTDKVTLHKIPGTEDLPEGGNFEGAQLPIGIFTGHHGPHSGVQIDDGRMFFTAALSSVLISFHPDTKQWQLYPIPRGFLWRKGIYSHTIRKDKNNDVWFTVLGSNMVLKFDTDEEEFTEIKLPSNGFLKWMTDMFMGTVLKIASNWPKENYQIALSHHKTLDGGRQIFNWPYGIDIHPTDGGVWYAKLLDNKIGHIDPETLEITEYETPYKGPRRMRFDKDGILWIPSFDEGVLMRFDPSTKQFENIQLPLLSKNEYEVPYALNVHEHTGDIWIAANNSDRVLRYIPKEERFISYPMPSRVVWFRDFEFTKDGQVCTSNSNLPAYAHEDGLPAFFCINPEGRAIAKPEKFEQISKNVGE</sequence>
<organism evidence="2 3">
    <name type="scientific">Alteromonas portus</name>
    <dbReference type="NCBI Taxonomy" id="2565549"/>
    <lineage>
        <taxon>Bacteria</taxon>
        <taxon>Pseudomonadati</taxon>
        <taxon>Pseudomonadota</taxon>
        <taxon>Gammaproteobacteria</taxon>
        <taxon>Alteromonadales</taxon>
        <taxon>Alteromonadaceae</taxon>
        <taxon>Alteromonas/Salinimonas group</taxon>
        <taxon>Alteromonas</taxon>
    </lineage>
</organism>
<dbReference type="InterPro" id="IPR015943">
    <property type="entry name" value="WD40/YVTN_repeat-like_dom_sf"/>
</dbReference>
<dbReference type="RefSeq" id="WP_136783738.1">
    <property type="nucleotide sequence ID" value="NZ_SWCO01000012.1"/>
</dbReference>
<gene>
    <name evidence="2" type="ORF">E5672_18860</name>
</gene>
<evidence type="ECO:0000313" key="3">
    <source>
        <dbReference type="Proteomes" id="UP000305471"/>
    </source>
</evidence>
<protein>
    <recommendedName>
        <fullName evidence="4">Lyase</fullName>
    </recommendedName>
</protein>
<evidence type="ECO:0000313" key="2">
    <source>
        <dbReference type="EMBL" id="TKB00729.1"/>
    </source>
</evidence>
<dbReference type="GO" id="GO:0009055">
    <property type="term" value="F:electron transfer activity"/>
    <property type="evidence" value="ECO:0007669"/>
    <property type="project" value="InterPro"/>
</dbReference>
<evidence type="ECO:0008006" key="4">
    <source>
        <dbReference type="Google" id="ProtNLM"/>
    </source>
</evidence>